<keyword evidence="3" id="KW-0808">Transferase</keyword>
<keyword evidence="4 9" id="KW-0418">Kinase</keyword>
<organism evidence="9 10">
    <name type="scientific">Marinicrinis lubricantis</name>
    <dbReference type="NCBI Taxonomy" id="2086470"/>
    <lineage>
        <taxon>Bacteria</taxon>
        <taxon>Bacillati</taxon>
        <taxon>Bacillota</taxon>
        <taxon>Bacilli</taxon>
        <taxon>Bacillales</taxon>
        <taxon>Paenibacillaceae</taxon>
    </lineage>
</organism>
<dbReference type="EMBL" id="JBHSQV010000184">
    <property type="protein sequence ID" value="MFC5988691.1"/>
    <property type="molecule type" value="Genomic_DNA"/>
</dbReference>
<evidence type="ECO:0000256" key="1">
    <source>
        <dbReference type="ARBA" id="ARBA00000085"/>
    </source>
</evidence>
<evidence type="ECO:0000256" key="4">
    <source>
        <dbReference type="ARBA" id="ARBA00022777"/>
    </source>
</evidence>
<feature type="transmembrane region" description="Helical" evidence="6">
    <location>
        <begin position="28"/>
        <end position="44"/>
    </location>
</feature>
<feature type="domain" description="Histidine kinase/HSP90-like ATPase" evidence="7">
    <location>
        <begin position="315"/>
        <end position="398"/>
    </location>
</feature>
<reference evidence="10" key="1">
    <citation type="journal article" date="2019" name="Int. J. Syst. Evol. Microbiol.">
        <title>The Global Catalogue of Microorganisms (GCM) 10K type strain sequencing project: providing services to taxonomists for standard genome sequencing and annotation.</title>
        <authorList>
            <consortium name="The Broad Institute Genomics Platform"/>
            <consortium name="The Broad Institute Genome Sequencing Center for Infectious Disease"/>
            <person name="Wu L."/>
            <person name="Ma J."/>
        </authorList>
    </citation>
    <scope>NUCLEOTIDE SEQUENCE [LARGE SCALE GENOMIC DNA]</scope>
    <source>
        <strain evidence="10">CCM 8749</strain>
    </source>
</reference>
<evidence type="ECO:0000256" key="5">
    <source>
        <dbReference type="ARBA" id="ARBA00023012"/>
    </source>
</evidence>
<dbReference type="SUPFAM" id="SSF55874">
    <property type="entry name" value="ATPase domain of HSP90 chaperone/DNA topoisomerase II/histidine kinase"/>
    <property type="match status" value="1"/>
</dbReference>
<comment type="caution">
    <text evidence="9">The sequence shown here is derived from an EMBL/GenBank/DDBJ whole genome shotgun (WGS) entry which is preliminary data.</text>
</comment>
<feature type="transmembrane region" description="Helical" evidence="6">
    <location>
        <begin position="50"/>
        <end position="67"/>
    </location>
</feature>
<evidence type="ECO:0000256" key="6">
    <source>
        <dbReference type="SAM" id="Phobius"/>
    </source>
</evidence>
<protein>
    <recommendedName>
        <fullName evidence="2">histidine kinase</fullName>
        <ecNumber evidence="2">2.7.13.3</ecNumber>
    </recommendedName>
</protein>
<sequence length="409" mass="45813">MEDTKKNMSFDSNLSDETDALSATRAPLTLYVIIITFVTVLLQMMEDVDIWKAIAFVGMMVLHVLLYRNAKRMVAYSRLLYLILQGSIIFSSAFLMPIGMPAVLIGLIPALIGHSIVIYFRTISVVVLFFILFYFFSVVTLVIHGIQDIYLLISLLFFMNIVVIAYSLMFYKQVNARIRTQQFLRDLELAHEKVEELTIANERQRMARDLHDTLAQGLAGIIMQLEAIDAYLTSGNTERAKAIVRKSMSQARTTLAEARNAIDDLRSGSDRATDFAYAIQTEIQRFTAAAGISVNLDLHGTISISGRTTEHTLFILRESLSNVARHAQATEVKVALEGNNERFYMKIQDNGKGYNTDFIGQSTGHYGIAGMRERARIIGGRLNVTSTKEGTQVELRIDEFHEGGISDGV</sequence>
<keyword evidence="6" id="KW-0472">Membrane</keyword>
<dbReference type="PANTHER" id="PTHR24421:SF55">
    <property type="entry name" value="SENSOR HISTIDINE KINASE YDFH"/>
    <property type="match status" value="1"/>
</dbReference>
<dbReference type="InterPro" id="IPR003594">
    <property type="entry name" value="HATPase_dom"/>
</dbReference>
<keyword evidence="6" id="KW-0812">Transmembrane</keyword>
<name>A0ABW1IUM5_9BACL</name>
<evidence type="ECO:0000256" key="2">
    <source>
        <dbReference type="ARBA" id="ARBA00012438"/>
    </source>
</evidence>
<dbReference type="Gene3D" id="3.30.565.10">
    <property type="entry name" value="Histidine kinase-like ATPase, C-terminal domain"/>
    <property type="match status" value="1"/>
</dbReference>
<feature type="transmembrane region" description="Helical" evidence="6">
    <location>
        <begin position="79"/>
        <end position="96"/>
    </location>
</feature>
<feature type="domain" description="Signal transduction histidine kinase subgroup 3 dimerisation and phosphoacceptor" evidence="8">
    <location>
        <begin position="202"/>
        <end position="268"/>
    </location>
</feature>
<dbReference type="Pfam" id="PF07730">
    <property type="entry name" value="HisKA_3"/>
    <property type="match status" value="1"/>
</dbReference>
<feature type="transmembrane region" description="Helical" evidence="6">
    <location>
        <begin position="125"/>
        <end position="143"/>
    </location>
</feature>
<keyword evidence="10" id="KW-1185">Reference proteome</keyword>
<keyword evidence="5" id="KW-0902">Two-component regulatory system</keyword>
<dbReference type="InterPro" id="IPR011712">
    <property type="entry name" value="Sig_transdc_His_kin_sub3_dim/P"/>
</dbReference>
<dbReference type="EC" id="2.7.13.3" evidence="2"/>
<feature type="transmembrane region" description="Helical" evidence="6">
    <location>
        <begin position="102"/>
        <end position="120"/>
    </location>
</feature>
<dbReference type="Pfam" id="PF02518">
    <property type="entry name" value="HATPase_c"/>
    <property type="match status" value="1"/>
</dbReference>
<dbReference type="CDD" id="cd16917">
    <property type="entry name" value="HATPase_UhpB-NarQ-NarX-like"/>
    <property type="match status" value="1"/>
</dbReference>
<keyword evidence="6" id="KW-1133">Transmembrane helix</keyword>
<dbReference type="InterPro" id="IPR036890">
    <property type="entry name" value="HATPase_C_sf"/>
</dbReference>
<evidence type="ECO:0000256" key="3">
    <source>
        <dbReference type="ARBA" id="ARBA00022679"/>
    </source>
</evidence>
<evidence type="ECO:0000313" key="9">
    <source>
        <dbReference type="EMBL" id="MFC5988691.1"/>
    </source>
</evidence>
<dbReference type="InterPro" id="IPR050482">
    <property type="entry name" value="Sensor_HK_TwoCompSys"/>
</dbReference>
<dbReference type="Gene3D" id="1.20.5.1930">
    <property type="match status" value="1"/>
</dbReference>
<gene>
    <name evidence="9" type="ORF">ACFPXP_19995</name>
</gene>
<proteinExistence type="predicted"/>
<dbReference type="RefSeq" id="WP_379896170.1">
    <property type="nucleotide sequence ID" value="NZ_CBCSCT010000006.1"/>
</dbReference>
<dbReference type="PANTHER" id="PTHR24421">
    <property type="entry name" value="NITRATE/NITRITE SENSOR PROTEIN NARX-RELATED"/>
    <property type="match status" value="1"/>
</dbReference>
<evidence type="ECO:0000259" key="8">
    <source>
        <dbReference type="Pfam" id="PF07730"/>
    </source>
</evidence>
<comment type="catalytic activity">
    <reaction evidence="1">
        <text>ATP + protein L-histidine = ADP + protein N-phospho-L-histidine.</text>
        <dbReference type="EC" id="2.7.13.3"/>
    </reaction>
</comment>
<evidence type="ECO:0000313" key="10">
    <source>
        <dbReference type="Proteomes" id="UP001596250"/>
    </source>
</evidence>
<accession>A0ABW1IUM5</accession>
<dbReference type="GO" id="GO:0016301">
    <property type="term" value="F:kinase activity"/>
    <property type="evidence" value="ECO:0007669"/>
    <property type="project" value="UniProtKB-KW"/>
</dbReference>
<dbReference type="Proteomes" id="UP001596250">
    <property type="component" value="Unassembled WGS sequence"/>
</dbReference>
<evidence type="ECO:0000259" key="7">
    <source>
        <dbReference type="Pfam" id="PF02518"/>
    </source>
</evidence>
<feature type="transmembrane region" description="Helical" evidence="6">
    <location>
        <begin position="149"/>
        <end position="171"/>
    </location>
</feature>